<dbReference type="InterPro" id="IPR046341">
    <property type="entry name" value="SET_dom_sf"/>
</dbReference>
<dbReference type="InterPro" id="IPR001214">
    <property type="entry name" value="SET_dom"/>
</dbReference>
<evidence type="ECO:0000313" key="5">
    <source>
        <dbReference type="EMBL" id="CAD8430244.1"/>
    </source>
</evidence>
<name>A0A7S0CQD4_9EUKA</name>
<dbReference type="PANTHER" id="PTHR13271:SF137">
    <property type="entry name" value="SET DOMAIN-CONTAINING PROTEIN"/>
    <property type="match status" value="1"/>
</dbReference>
<keyword evidence="1" id="KW-0489">Methyltransferase</keyword>
<evidence type="ECO:0000256" key="2">
    <source>
        <dbReference type="ARBA" id="ARBA00022679"/>
    </source>
</evidence>
<dbReference type="Gene3D" id="3.90.1420.10">
    <property type="entry name" value="Rubisco LSMT, substrate-binding domain"/>
    <property type="match status" value="1"/>
</dbReference>
<dbReference type="InterPro" id="IPR036464">
    <property type="entry name" value="Rubisco_LSMT_subst-bd_sf"/>
</dbReference>
<dbReference type="EMBL" id="HBEM01001547">
    <property type="protein sequence ID" value="CAD8430244.1"/>
    <property type="molecule type" value="Transcribed_RNA"/>
</dbReference>
<dbReference type="Pfam" id="PF09273">
    <property type="entry name" value="Rubis-subs-bind"/>
    <property type="match status" value="1"/>
</dbReference>
<dbReference type="SUPFAM" id="SSF82199">
    <property type="entry name" value="SET domain"/>
    <property type="match status" value="1"/>
</dbReference>
<evidence type="ECO:0000256" key="1">
    <source>
        <dbReference type="ARBA" id="ARBA00022603"/>
    </source>
</evidence>
<sequence>MTNEVAQKSKIGRSIIESGYDMRSEHSWLAAYLLQEKHDPNSFWKPYIDVLPGDYSNMPILFDDFYKKLLKGSYALQSAQNTMESLRAEYDGICNVCPEFRKYLFMEYIWGRLAVSTRVFGVTIDGKKTSALVPFADMSNHSANSQTDWQFDSKRDGFTMVANRPIKRGDQIYVNYGRKCNGRYFVNYGFTVDGNQNDNDAVFVADLPVEDQHYALKMKMVNRAYLNREFQVPATYSCDVSVLSENMKPHNMFTYFRILHAQDKELLVFSSKEFKENMKEMEPISTRNEIEVLKHLRRIAQERLSEFPDPIEVDHKLLKENKFMDSNHRNCVMMRCGEKETYRWYIALADKAIPLLQMTWNLKFKRLAANFWGVSSRFAHYITHVVVPLVKASKK</sequence>
<dbReference type="GO" id="GO:0016279">
    <property type="term" value="F:protein-lysine N-methyltransferase activity"/>
    <property type="evidence" value="ECO:0007669"/>
    <property type="project" value="TreeGrafter"/>
</dbReference>
<dbReference type="GO" id="GO:0032259">
    <property type="term" value="P:methylation"/>
    <property type="evidence" value="ECO:0007669"/>
    <property type="project" value="UniProtKB-KW"/>
</dbReference>
<reference evidence="5" key="1">
    <citation type="submission" date="2021-01" db="EMBL/GenBank/DDBJ databases">
        <authorList>
            <person name="Corre E."/>
            <person name="Pelletier E."/>
            <person name="Niang G."/>
            <person name="Scheremetjew M."/>
            <person name="Finn R."/>
            <person name="Kale V."/>
            <person name="Holt S."/>
            <person name="Cochrane G."/>
            <person name="Meng A."/>
            <person name="Brown T."/>
            <person name="Cohen L."/>
        </authorList>
    </citation>
    <scope>NUCLEOTIDE SEQUENCE</scope>
    <source>
        <strain evidence="5">CCMP2058</strain>
    </source>
</reference>
<organism evidence="5">
    <name type="scientific">Amorphochlora amoebiformis</name>
    <dbReference type="NCBI Taxonomy" id="1561963"/>
    <lineage>
        <taxon>Eukaryota</taxon>
        <taxon>Sar</taxon>
        <taxon>Rhizaria</taxon>
        <taxon>Cercozoa</taxon>
        <taxon>Chlorarachniophyceae</taxon>
        <taxon>Amorphochlora</taxon>
    </lineage>
</organism>
<evidence type="ECO:0000259" key="4">
    <source>
        <dbReference type="PROSITE" id="PS50280"/>
    </source>
</evidence>
<evidence type="ECO:0000256" key="3">
    <source>
        <dbReference type="ARBA" id="ARBA00022691"/>
    </source>
</evidence>
<dbReference type="CDD" id="cd10527">
    <property type="entry name" value="SET_LSMT"/>
    <property type="match status" value="1"/>
</dbReference>
<dbReference type="PANTHER" id="PTHR13271">
    <property type="entry name" value="UNCHARACTERIZED PUTATIVE METHYLTRANSFERASE"/>
    <property type="match status" value="1"/>
</dbReference>
<dbReference type="InterPro" id="IPR050600">
    <property type="entry name" value="SETD3_SETD6_MTase"/>
</dbReference>
<dbReference type="Pfam" id="PF00856">
    <property type="entry name" value="SET"/>
    <property type="match status" value="1"/>
</dbReference>
<dbReference type="PROSITE" id="PS50280">
    <property type="entry name" value="SET"/>
    <property type="match status" value="1"/>
</dbReference>
<proteinExistence type="predicted"/>
<dbReference type="Gene3D" id="3.90.1410.10">
    <property type="entry name" value="set domain protein methyltransferase, domain 1"/>
    <property type="match status" value="1"/>
</dbReference>
<dbReference type="AlphaFoldDB" id="A0A7S0CQD4"/>
<keyword evidence="2" id="KW-0808">Transferase</keyword>
<keyword evidence="3" id="KW-0949">S-adenosyl-L-methionine</keyword>
<gene>
    <name evidence="5" type="ORF">LAMO00422_LOCUS1110</name>
</gene>
<feature type="domain" description="SET" evidence="4">
    <location>
        <begin position="7"/>
        <end position="177"/>
    </location>
</feature>
<accession>A0A7S0CQD4</accession>
<dbReference type="SUPFAM" id="SSF81822">
    <property type="entry name" value="RuBisCo LSMT C-terminal, substrate-binding domain"/>
    <property type="match status" value="1"/>
</dbReference>
<dbReference type="InterPro" id="IPR015353">
    <property type="entry name" value="Rubisco_LSMT_subst-bd"/>
</dbReference>
<protein>
    <recommendedName>
        <fullName evidence="4">SET domain-containing protein</fullName>
    </recommendedName>
</protein>